<dbReference type="InterPro" id="IPR002636">
    <property type="entry name" value="DUF29"/>
</dbReference>
<sequence length="148" mass="17092">MSTQMDWKDLAMSSHYLVALEVKNCLKQGNIMEATIGLEALIEAMGRSDKRALRSQLIRLMAHVIKWKCQPKKRTSSWSTTILSARNEIEAIQEDTPSLNRNTIDSIWDKCFEKAVKEAETEMNQKCLLISLSWQEVFEEEYSLFDSN</sequence>
<dbReference type="RefSeq" id="WP_235766023.1">
    <property type="nucleotide sequence ID" value="NZ_LR882950.1"/>
</dbReference>
<gene>
    <name evidence="1" type="ORF">PLAM_1687</name>
</gene>
<evidence type="ECO:0000313" key="1">
    <source>
        <dbReference type="EMBL" id="CUM59654.1"/>
    </source>
</evidence>
<reference evidence="1" key="1">
    <citation type="submission" date="2015-09" db="EMBL/GenBank/DDBJ databases">
        <authorList>
            <person name="Jackson K.R."/>
            <person name="Lunt B.L."/>
            <person name="Fisher J.N.B."/>
            <person name="Gardner A.V."/>
            <person name="Bailey M.E."/>
            <person name="Deus L.M."/>
            <person name="Earl A.S."/>
            <person name="Gibby P.D."/>
            <person name="Hartmann K.A."/>
            <person name="Liu J.E."/>
            <person name="Manci A.M."/>
            <person name="Nielsen D.A."/>
            <person name="Solomon M.B."/>
            <person name="Breakwell D.P."/>
            <person name="Burnett S.H."/>
            <person name="Grose J.H."/>
        </authorList>
    </citation>
    <scope>NUCLEOTIDE SEQUENCE</scope>
    <source>
        <strain evidence="1">7805</strain>
    </source>
</reference>
<proteinExistence type="predicted"/>
<protein>
    <recommendedName>
        <fullName evidence="2">DUF29 domain-containing protein</fullName>
    </recommendedName>
</protein>
<name>A0A1J1JDW9_PLAAG</name>
<evidence type="ECO:0008006" key="2">
    <source>
        <dbReference type="Google" id="ProtNLM"/>
    </source>
</evidence>
<dbReference type="Pfam" id="PF01724">
    <property type="entry name" value="DUF29"/>
    <property type="match status" value="1"/>
</dbReference>
<dbReference type="Gene3D" id="1.20.1220.20">
    <property type="entry name" value="Uncharcterised protein PF01724"/>
    <property type="match status" value="1"/>
</dbReference>
<organism evidence="1">
    <name type="scientific">Planktothrix agardhii</name>
    <name type="common">Oscillatoria agardhii</name>
    <dbReference type="NCBI Taxonomy" id="1160"/>
    <lineage>
        <taxon>Bacteria</taxon>
        <taxon>Bacillati</taxon>
        <taxon>Cyanobacteriota</taxon>
        <taxon>Cyanophyceae</taxon>
        <taxon>Oscillatoriophycideae</taxon>
        <taxon>Oscillatoriales</taxon>
        <taxon>Microcoleaceae</taxon>
        <taxon>Planktothrix</taxon>
    </lineage>
</organism>
<dbReference type="EMBL" id="LO018304">
    <property type="protein sequence ID" value="CUM59654.1"/>
    <property type="molecule type" value="Genomic_DNA"/>
</dbReference>
<dbReference type="PANTHER" id="PTHR34235">
    <property type="entry name" value="SLR1203 PROTEIN-RELATED"/>
    <property type="match status" value="1"/>
</dbReference>
<dbReference type="AlphaFoldDB" id="A0A1J1JDW9"/>
<accession>A0A1J1JDW9</accession>
<dbReference type="PANTHER" id="PTHR34235:SF4">
    <property type="entry name" value="SLR0291 PROTEIN"/>
    <property type="match status" value="1"/>
</dbReference>